<dbReference type="InterPro" id="IPR029063">
    <property type="entry name" value="SAM-dependent_MTases_sf"/>
</dbReference>
<dbReference type="GO" id="GO:0008168">
    <property type="term" value="F:methyltransferase activity"/>
    <property type="evidence" value="ECO:0007669"/>
    <property type="project" value="UniProtKB-KW"/>
</dbReference>
<proteinExistence type="predicted"/>
<feature type="domain" description="Methyltransferase" evidence="1">
    <location>
        <begin position="54"/>
        <end position="144"/>
    </location>
</feature>
<dbReference type="Pfam" id="PF13649">
    <property type="entry name" value="Methyltransf_25"/>
    <property type="match status" value="1"/>
</dbReference>
<dbReference type="AlphaFoldDB" id="A0A0C4S525"/>
<protein>
    <submittedName>
        <fullName evidence="2">NDP-hexose N,N-dimethyltransferase</fullName>
    </submittedName>
</protein>
<gene>
    <name evidence="2" type="primary">arn6</name>
</gene>
<dbReference type="Gene3D" id="3.40.50.150">
    <property type="entry name" value="Vaccinia Virus protein VP39"/>
    <property type="match status" value="1"/>
</dbReference>
<sequence length="247" mass="27632">MTGTTTDGTASAYSARHADIYDFVHAARGRDWAAEADQIAALIREQRPATRSLLDVACGTGGHLQRFRDLFERVEGLELSDRMRELAARKLSDVPLHGADMRSFRLAEPVEAITCMCFSISYLPTVEDLRRAFEAMAANLVPGGVVVVEPWWFPENFIDGFVTASVAEEDGRVMTRMSHSVRADRRTRMTVRYTIADVDGIRDFTEYEVLTLFTRDEYLSAFERAGITARYRPGPPNGRGVFLGVRG</sequence>
<keyword evidence="2" id="KW-0808">Transferase</keyword>
<dbReference type="GO" id="GO:0032259">
    <property type="term" value="P:methylation"/>
    <property type="evidence" value="ECO:0007669"/>
    <property type="project" value="UniProtKB-KW"/>
</dbReference>
<name>A0A0C4S525_9BACT</name>
<dbReference type="SUPFAM" id="SSF53335">
    <property type="entry name" value="S-adenosyl-L-methionine-dependent methyltransferases"/>
    <property type="match status" value="1"/>
</dbReference>
<keyword evidence="2" id="KW-0489">Methyltransferase</keyword>
<evidence type="ECO:0000313" key="2">
    <source>
        <dbReference type="EMBL" id="AIW62985.1"/>
    </source>
</evidence>
<accession>A0A0C4S525</accession>
<dbReference type="EMBL" id="KJ440489">
    <property type="protein sequence ID" value="AIW62985.1"/>
    <property type="molecule type" value="Genomic_DNA"/>
</dbReference>
<evidence type="ECO:0000259" key="1">
    <source>
        <dbReference type="Pfam" id="PF13649"/>
    </source>
</evidence>
<dbReference type="InterPro" id="IPR041698">
    <property type="entry name" value="Methyltransf_25"/>
</dbReference>
<reference evidence="2" key="1">
    <citation type="submission" date="2014-02" db="EMBL/GenBank/DDBJ databases">
        <title>Arenimycins C and D, pentangular polyphenols produced by an eDNA-derived gene cluster.</title>
        <authorList>
            <person name="Kang H.-S."/>
            <person name="Brady S.F."/>
        </authorList>
    </citation>
    <scope>NUCLEOTIDE SEQUENCE</scope>
</reference>
<organism evidence="2">
    <name type="scientific">uncultured bacterium BAC-AB1442/1414/561</name>
    <dbReference type="NCBI Taxonomy" id="1562172"/>
    <lineage>
        <taxon>Bacteria</taxon>
        <taxon>environmental samples</taxon>
    </lineage>
</organism>
<dbReference type="Gene3D" id="2.20.130.10">
    <property type="entry name" value="CAC2371-like domains"/>
    <property type="match status" value="1"/>
</dbReference>